<keyword evidence="3 5" id="KW-1133">Transmembrane helix</keyword>
<dbReference type="GO" id="GO:0005886">
    <property type="term" value="C:plasma membrane"/>
    <property type="evidence" value="ECO:0007669"/>
    <property type="project" value="TreeGrafter"/>
</dbReference>
<comment type="subcellular location">
    <subcellularLocation>
        <location evidence="1">Membrane</location>
        <topology evidence="1">Multi-pass membrane protein</topology>
    </subcellularLocation>
</comment>
<keyword evidence="2 5" id="KW-0812">Transmembrane</keyword>
<dbReference type="GO" id="GO:1990961">
    <property type="term" value="P:xenobiotic detoxification by transmembrane export across the plasma membrane"/>
    <property type="evidence" value="ECO:0007669"/>
    <property type="project" value="TreeGrafter"/>
</dbReference>
<sequence>MYILDSYPRCAASLFAANDFSRSALAAGAIHFGLPLYVDLGPRRACSILGAVSVLGIWGMYVLYWKAAQLRAKSRFADQ</sequence>
<evidence type="ECO:0000256" key="3">
    <source>
        <dbReference type="ARBA" id="ARBA00022989"/>
    </source>
</evidence>
<dbReference type="PANTHER" id="PTHR23502">
    <property type="entry name" value="MAJOR FACILITATOR SUPERFAMILY"/>
    <property type="match status" value="1"/>
</dbReference>
<evidence type="ECO:0000313" key="6">
    <source>
        <dbReference type="EMBL" id="USW56740.1"/>
    </source>
</evidence>
<proteinExistence type="predicted"/>
<gene>
    <name evidence="6" type="ORF">Slin15195_G100590</name>
</gene>
<keyword evidence="7" id="KW-1185">Reference proteome</keyword>
<dbReference type="GO" id="GO:0015244">
    <property type="term" value="F:fluconazole transmembrane transporter activity"/>
    <property type="evidence" value="ECO:0007669"/>
    <property type="project" value="TreeGrafter"/>
</dbReference>
<dbReference type="Proteomes" id="UP001056384">
    <property type="component" value="Chromosome 9"/>
</dbReference>
<accession>A0A9Q9B209</accession>
<dbReference type="PANTHER" id="PTHR23502:SF23">
    <property type="entry name" value="FLUCONAZOLE RESISTANCE PROTEIN 1"/>
    <property type="match status" value="1"/>
</dbReference>
<evidence type="ECO:0000256" key="5">
    <source>
        <dbReference type="SAM" id="Phobius"/>
    </source>
</evidence>
<protein>
    <submittedName>
        <fullName evidence="6">Uncharacterized protein</fullName>
    </submittedName>
</protein>
<name>A0A9Q9B209_9PEZI</name>
<feature type="transmembrane region" description="Helical" evidence="5">
    <location>
        <begin position="42"/>
        <end position="65"/>
    </location>
</feature>
<dbReference type="EMBL" id="CP099426">
    <property type="protein sequence ID" value="USW56740.1"/>
    <property type="molecule type" value="Genomic_DNA"/>
</dbReference>
<dbReference type="AlphaFoldDB" id="A0A9Q9B209"/>
<evidence type="ECO:0000256" key="2">
    <source>
        <dbReference type="ARBA" id="ARBA00022692"/>
    </source>
</evidence>
<organism evidence="6 7">
    <name type="scientific">Septoria linicola</name>
    <dbReference type="NCBI Taxonomy" id="215465"/>
    <lineage>
        <taxon>Eukaryota</taxon>
        <taxon>Fungi</taxon>
        <taxon>Dikarya</taxon>
        <taxon>Ascomycota</taxon>
        <taxon>Pezizomycotina</taxon>
        <taxon>Dothideomycetes</taxon>
        <taxon>Dothideomycetidae</taxon>
        <taxon>Mycosphaerellales</taxon>
        <taxon>Mycosphaerellaceae</taxon>
        <taxon>Septoria</taxon>
    </lineage>
</organism>
<reference evidence="6" key="1">
    <citation type="submission" date="2022-06" db="EMBL/GenBank/DDBJ databases">
        <title>Complete genome sequences of two strains of the flax pathogen Septoria linicola.</title>
        <authorList>
            <person name="Lapalu N."/>
            <person name="Simon A."/>
            <person name="Demenou B."/>
            <person name="Paumier D."/>
            <person name="Guillot M.-P."/>
            <person name="Gout L."/>
            <person name="Valade R."/>
        </authorList>
    </citation>
    <scope>NUCLEOTIDE SEQUENCE</scope>
    <source>
        <strain evidence="6">SE15195</strain>
    </source>
</reference>
<evidence type="ECO:0000256" key="4">
    <source>
        <dbReference type="ARBA" id="ARBA00023136"/>
    </source>
</evidence>
<keyword evidence="4 5" id="KW-0472">Membrane</keyword>
<evidence type="ECO:0000256" key="1">
    <source>
        <dbReference type="ARBA" id="ARBA00004141"/>
    </source>
</evidence>
<evidence type="ECO:0000313" key="7">
    <source>
        <dbReference type="Proteomes" id="UP001056384"/>
    </source>
</evidence>